<protein>
    <submittedName>
        <fullName evidence="1">Uncharacterized protein</fullName>
    </submittedName>
</protein>
<gene>
    <name evidence="1" type="ORF">S01H4_21752</name>
</gene>
<reference evidence="1" key="1">
    <citation type="journal article" date="2014" name="Front. Microbiol.">
        <title>High frequency of phylogenetically diverse reductive dehalogenase-homologous genes in deep subseafloor sedimentary metagenomes.</title>
        <authorList>
            <person name="Kawai M."/>
            <person name="Futagami T."/>
            <person name="Toyoda A."/>
            <person name="Takaki Y."/>
            <person name="Nishi S."/>
            <person name="Hori S."/>
            <person name="Arai W."/>
            <person name="Tsubouchi T."/>
            <person name="Morono Y."/>
            <person name="Uchiyama I."/>
            <person name="Ito T."/>
            <person name="Fujiyama A."/>
            <person name="Inagaki F."/>
            <person name="Takami H."/>
        </authorList>
    </citation>
    <scope>NUCLEOTIDE SEQUENCE</scope>
    <source>
        <strain evidence="1">Expedition CK06-06</strain>
    </source>
</reference>
<organism evidence="1">
    <name type="scientific">marine sediment metagenome</name>
    <dbReference type="NCBI Taxonomy" id="412755"/>
    <lineage>
        <taxon>unclassified sequences</taxon>
        <taxon>metagenomes</taxon>
        <taxon>ecological metagenomes</taxon>
    </lineage>
</organism>
<dbReference type="EMBL" id="BART01009892">
    <property type="protein sequence ID" value="GAG82319.1"/>
    <property type="molecule type" value="Genomic_DNA"/>
</dbReference>
<accession>X1AJB4</accession>
<comment type="caution">
    <text evidence="1">The sequence shown here is derived from an EMBL/GenBank/DDBJ whole genome shotgun (WGS) entry which is preliminary data.</text>
</comment>
<name>X1AJB4_9ZZZZ</name>
<feature type="non-terminal residue" evidence="1">
    <location>
        <position position="1"/>
    </location>
</feature>
<evidence type="ECO:0000313" key="1">
    <source>
        <dbReference type="EMBL" id="GAG82319.1"/>
    </source>
</evidence>
<dbReference type="AlphaFoldDB" id="X1AJB4"/>
<sequence>KARVGYKPKTPSEIEKAVEVVKPTSRQEIQRSLYEKMGYKVTMVNGTLRATRAGRTVHISKEGKTVTAPAEAKVRMEFVSSPAEERRKIKVKALVEERKRVAKPPKYIVGEIPRKDVRVIPFEKLAREEKLALLPTPLVAQLREYRGKPAEYAKFKPTGYKYKIKQKKLLPEEYAKYLQLRGKLGEVKYVPEIEGDVLGRTTIVPFAKPSIKIKKADRELGFLGKYEEREALGHELIHAITVPWGVSKIEKWFIPYKYRPSELLAYKFEKKVAKEGFPIPAFSITKEPIFGYPPIIQRRIAIREGLMLPIRTVKAAAVMIGKPLVKPVAERLEKPFAIEEKKWRERVVRLE</sequence>
<feature type="non-terminal residue" evidence="1">
    <location>
        <position position="351"/>
    </location>
</feature>
<proteinExistence type="predicted"/>